<dbReference type="PANTHER" id="PTHR12121">
    <property type="entry name" value="CARBON CATABOLITE REPRESSOR PROTEIN 4"/>
    <property type="match status" value="1"/>
</dbReference>
<evidence type="ECO:0000259" key="4">
    <source>
        <dbReference type="Pfam" id="PF03372"/>
    </source>
</evidence>
<feature type="domain" description="Endonuclease/exonuclease/phosphatase" evidence="4">
    <location>
        <begin position="68"/>
        <end position="353"/>
    </location>
</feature>
<reference evidence="5 6" key="1">
    <citation type="submission" date="2017-04" db="EMBL/GenBank/DDBJ databases">
        <title>Genome Sequence of the Model Brown-Rot Fungus Postia placenta SB12.</title>
        <authorList>
            <consortium name="DOE Joint Genome Institute"/>
            <person name="Gaskell J."/>
            <person name="Kersten P."/>
            <person name="Larrondo L.F."/>
            <person name="Canessa P."/>
            <person name="Martinez D."/>
            <person name="Hibbett D."/>
            <person name="Schmoll M."/>
            <person name="Kubicek C.P."/>
            <person name="Martinez A.T."/>
            <person name="Yadav J."/>
            <person name="Master E."/>
            <person name="Magnuson J.K."/>
            <person name="James T."/>
            <person name="Yaver D."/>
            <person name="Berka R."/>
            <person name="Labutti K."/>
            <person name="Lipzen A."/>
            <person name="Aerts A."/>
            <person name="Barry K."/>
            <person name="Henrissat B."/>
            <person name="Blanchette R."/>
            <person name="Grigoriev I."/>
            <person name="Cullen D."/>
        </authorList>
    </citation>
    <scope>NUCLEOTIDE SEQUENCE [LARGE SCALE GENOMIC DNA]</scope>
    <source>
        <strain evidence="5 6">MAD-698-R-SB12</strain>
    </source>
</reference>
<feature type="region of interest" description="Disordered" evidence="3">
    <location>
        <begin position="1"/>
        <end position="33"/>
    </location>
</feature>
<dbReference type="OrthoDB" id="428734at2759"/>
<keyword evidence="6" id="KW-1185">Reference proteome</keyword>
<evidence type="ECO:0000256" key="2">
    <source>
        <dbReference type="ARBA" id="ARBA00022801"/>
    </source>
</evidence>
<name>A0A1X6NFP1_9APHY</name>
<dbReference type="PANTHER" id="PTHR12121:SF45">
    <property type="entry name" value="NOCTURNIN"/>
    <property type="match status" value="1"/>
</dbReference>
<feature type="region of interest" description="Disordered" evidence="3">
    <location>
        <begin position="247"/>
        <end position="267"/>
    </location>
</feature>
<dbReference type="Proteomes" id="UP000194127">
    <property type="component" value="Unassembled WGS sequence"/>
</dbReference>
<dbReference type="Gene3D" id="3.60.10.10">
    <property type="entry name" value="Endonuclease/exonuclease/phosphatase"/>
    <property type="match status" value="1"/>
</dbReference>
<dbReference type="InterPro" id="IPR005135">
    <property type="entry name" value="Endo/exonuclease/phosphatase"/>
</dbReference>
<gene>
    <name evidence="5" type="ORF">POSPLADRAFT_1042669</name>
</gene>
<evidence type="ECO:0000256" key="1">
    <source>
        <dbReference type="ARBA" id="ARBA00010774"/>
    </source>
</evidence>
<evidence type="ECO:0000313" key="5">
    <source>
        <dbReference type="EMBL" id="OSX67455.1"/>
    </source>
</evidence>
<organism evidence="5 6">
    <name type="scientific">Postia placenta MAD-698-R-SB12</name>
    <dbReference type="NCBI Taxonomy" id="670580"/>
    <lineage>
        <taxon>Eukaryota</taxon>
        <taxon>Fungi</taxon>
        <taxon>Dikarya</taxon>
        <taxon>Basidiomycota</taxon>
        <taxon>Agaricomycotina</taxon>
        <taxon>Agaricomycetes</taxon>
        <taxon>Polyporales</taxon>
        <taxon>Adustoporiaceae</taxon>
        <taxon>Rhodonia</taxon>
    </lineage>
</organism>
<proteinExistence type="inferred from homology"/>
<dbReference type="SUPFAM" id="SSF56219">
    <property type="entry name" value="DNase I-like"/>
    <property type="match status" value="1"/>
</dbReference>
<dbReference type="Pfam" id="PF03372">
    <property type="entry name" value="Exo_endo_phos"/>
    <property type="match status" value="1"/>
</dbReference>
<dbReference type="AlphaFoldDB" id="A0A1X6NFP1"/>
<comment type="similarity">
    <text evidence="1">Belongs to the CCR4/nocturin family.</text>
</comment>
<keyword evidence="2" id="KW-0378">Hydrolase</keyword>
<dbReference type="InterPro" id="IPR036691">
    <property type="entry name" value="Endo/exonu/phosph_ase_sf"/>
</dbReference>
<accession>A0A1X6NFP1</accession>
<dbReference type="GO" id="GO:0000175">
    <property type="term" value="F:3'-5'-RNA exonuclease activity"/>
    <property type="evidence" value="ECO:0007669"/>
    <property type="project" value="TreeGrafter"/>
</dbReference>
<dbReference type="InterPro" id="IPR050410">
    <property type="entry name" value="CCR4/nocturin_mRNA_transcr"/>
</dbReference>
<protein>
    <recommendedName>
        <fullName evidence="4">Endonuclease/exonuclease/phosphatase domain-containing protein</fullName>
    </recommendedName>
</protein>
<dbReference type="EMBL" id="KZ110591">
    <property type="protein sequence ID" value="OSX67455.1"/>
    <property type="molecule type" value="Genomic_DNA"/>
</dbReference>
<dbReference type="GeneID" id="36323098"/>
<dbReference type="GO" id="GO:0006139">
    <property type="term" value="P:nucleobase-containing compound metabolic process"/>
    <property type="evidence" value="ECO:0007669"/>
    <property type="project" value="UniProtKB-ARBA"/>
</dbReference>
<evidence type="ECO:0000256" key="3">
    <source>
        <dbReference type="SAM" id="MobiDB-lite"/>
    </source>
</evidence>
<evidence type="ECO:0000313" key="6">
    <source>
        <dbReference type="Proteomes" id="UP000194127"/>
    </source>
</evidence>
<feature type="compositionally biased region" description="Basic and acidic residues" evidence="3">
    <location>
        <begin position="15"/>
        <end position="33"/>
    </location>
</feature>
<dbReference type="RefSeq" id="XP_024344249.1">
    <property type="nucleotide sequence ID" value="XM_024478148.1"/>
</dbReference>
<sequence length="399" mass="44674">MSQEFTPTAEQLAMAEERRRKKEQRELAAAKEAEEKSRILPREWLTVQDVPSIETGRTVRVMSWNEVDQLDKLLPVLDGAGYAWVYKAGPRKKHGCLIAYRKEAYTLADEEIVLYDEQDVREDGSDRARRGSSFRTKNIASLVRLRRSGTMSEGLIVATTHLFWHPSYTYERTRQAGILLREVVKFRDKVSSDGNEWPCIVAGDFNFPPDDPAYSLMMGDPLLPEQKARLAASRVVHITIDPDVSATPNVDTVEGEEGGEVGKTDPDKVITNARPASADDGLLADNELQDLFSRSGAPMSIYDEGQRRLPSSLTVNLTFQSRQSVDSSRHGGFEPVWTSYTHYWQSVLDYIFVLQPRRLGIVTKIAQPHQADVLTPGLPQKGVCGSDHISLGAELFLPT</sequence>